<evidence type="ECO:0000313" key="1">
    <source>
        <dbReference type="EMBL" id="AGL62677.1"/>
    </source>
</evidence>
<dbReference type="Proteomes" id="UP000013893">
    <property type="component" value="Chromosome"/>
</dbReference>
<organism evidence="1 2">
    <name type="scientific">Candidatus Saccharimonas aalborgensis</name>
    <dbReference type="NCBI Taxonomy" id="1332188"/>
    <lineage>
        <taxon>Bacteria</taxon>
        <taxon>Candidatus Saccharimonadota</taxon>
        <taxon>Candidatus Saccharimonadia</taxon>
        <taxon>Candidatus Saccharimonadales</taxon>
        <taxon>Candidatus Saccharimonadaceae</taxon>
        <taxon>Candidatus Saccharimonas</taxon>
    </lineage>
</organism>
<dbReference type="STRING" id="1332188.L336_0978"/>
<reference evidence="1 2" key="1">
    <citation type="journal article" date="2013" name="Nat. Biotechnol.">
        <title>Genome sequences of rare, uncultured bacteria obtained by differential coverage binning of multiple metagenomes.</title>
        <authorList>
            <person name="Albertsen M."/>
            <person name="Hugenholtz P."/>
            <person name="Skarshewski A."/>
            <person name="Nielsen K.L."/>
            <person name="Tyson G.W."/>
            <person name="Nielsen P.H."/>
        </authorList>
    </citation>
    <scope>NUCLEOTIDE SEQUENCE [LARGE SCALE GENOMIC DNA]</scope>
    <source>
        <strain evidence="1">TM71</strain>
    </source>
</reference>
<dbReference type="OrthoDB" id="9789074at2"/>
<dbReference type="HOGENOM" id="CLU_1145566_0_0_0"/>
<name>R4PY34_9BACT</name>
<proteinExistence type="predicted"/>
<dbReference type="KEGG" id="saal:L336_0978"/>
<sequence>MKLSKRLSLRTKQLLRHMTPRHVVRSRITRSTLRRFAEKVGLVYFGYVDQRDDDHRLVRGHTVSSTHADNHYCVGSIRGYDVVLVARNDTIRAKHSQTYERCHWLIATVDLHTRYELPHFYIGHGSRRSAFEASFEQLIPLQIGTFGTYPHDFTSNYTVYGMASHALEIEQIIVPGVAGVIASHFRSASIEIEDNCLYLYIESQHPSEEVLEKLISNALWLADTLDTALAPRLDESPSPYAA</sequence>
<dbReference type="RefSeq" id="WP_015642127.1">
    <property type="nucleotide sequence ID" value="NC_021219.1"/>
</dbReference>
<gene>
    <name evidence="1" type="ORF">L336_0978</name>
</gene>
<accession>R4PY34</accession>
<evidence type="ECO:0000313" key="2">
    <source>
        <dbReference type="Proteomes" id="UP000013893"/>
    </source>
</evidence>
<dbReference type="EMBL" id="CP005957">
    <property type="protein sequence ID" value="AGL62677.1"/>
    <property type="molecule type" value="Genomic_DNA"/>
</dbReference>
<protein>
    <submittedName>
        <fullName evidence="1">Uncharacterized protein</fullName>
    </submittedName>
</protein>
<dbReference type="AlphaFoldDB" id="R4PY34"/>
<keyword evidence="2" id="KW-1185">Reference proteome</keyword>